<proteinExistence type="inferred from homology"/>
<comment type="caution">
    <text evidence="4">The sequence shown here is derived from an EMBL/GenBank/DDBJ whole genome shotgun (WGS) entry which is preliminary data.</text>
</comment>
<name>A0AAD7AT00_9AGAR</name>
<reference evidence="4" key="1">
    <citation type="submission" date="2023-03" db="EMBL/GenBank/DDBJ databases">
        <title>Massive genome expansion in bonnet fungi (Mycena s.s.) driven by repeated elements and novel gene families across ecological guilds.</title>
        <authorList>
            <consortium name="Lawrence Berkeley National Laboratory"/>
            <person name="Harder C.B."/>
            <person name="Miyauchi S."/>
            <person name="Viragh M."/>
            <person name="Kuo A."/>
            <person name="Thoen E."/>
            <person name="Andreopoulos B."/>
            <person name="Lu D."/>
            <person name="Skrede I."/>
            <person name="Drula E."/>
            <person name="Henrissat B."/>
            <person name="Morin E."/>
            <person name="Kohler A."/>
            <person name="Barry K."/>
            <person name="LaButti K."/>
            <person name="Morin E."/>
            <person name="Salamov A."/>
            <person name="Lipzen A."/>
            <person name="Mereny Z."/>
            <person name="Hegedus B."/>
            <person name="Baldrian P."/>
            <person name="Stursova M."/>
            <person name="Weitz H."/>
            <person name="Taylor A."/>
            <person name="Grigoriev I.V."/>
            <person name="Nagy L.G."/>
            <person name="Martin F."/>
            <person name="Kauserud H."/>
        </authorList>
    </citation>
    <scope>NUCLEOTIDE SEQUENCE</scope>
    <source>
        <strain evidence="4">CBHHK002</strain>
    </source>
</reference>
<organism evidence="4 5">
    <name type="scientific">Mycena albidolilacea</name>
    <dbReference type="NCBI Taxonomy" id="1033008"/>
    <lineage>
        <taxon>Eukaryota</taxon>
        <taxon>Fungi</taxon>
        <taxon>Dikarya</taxon>
        <taxon>Basidiomycota</taxon>
        <taxon>Agaricomycotina</taxon>
        <taxon>Agaricomycetes</taxon>
        <taxon>Agaricomycetidae</taxon>
        <taxon>Agaricales</taxon>
        <taxon>Marasmiineae</taxon>
        <taxon>Mycenaceae</taxon>
        <taxon>Mycena</taxon>
    </lineage>
</organism>
<evidence type="ECO:0000313" key="5">
    <source>
        <dbReference type="Proteomes" id="UP001218218"/>
    </source>
</evidence>
<dbReference type="InterPro" id="IPR038096">
    <property type="entry name" value="TEA/ATTS_sf"/>
</dbReference>
<evidence type="ECO:0000259" key="3">
    <source>
        <dbReference type="PROSITE" id="PS51088"/>
    </source>
</evidence>
<dbReference type="SMART" id="SM00426">
    <property type="entry name" value="TEA"/>
    <property type="match status" value="1"/>
</dbReference>
<protein>
    <recommendedName>
        <fullName evidence="3">TEA domain-containing protein</fullName>
    </recommendedName>
</protein>
<dbReference type="PROSITE" id="PS51088">
    <property type="entry name" value="TEA_2"/>
    <property type="match status" value="1"/>
</dbReference>
<dbReference type="GO" id="GO:0003700">
    <property type="term" value="F:DNA-binding transcription factor activity"/>
    <property type="evidence" value="ECO:0007669"/>
    <property type="project" value="InterPro"/>
</dbReference>
<gene>
    <name evidence="4" type="ORF">DFH08DRAFT_676362</name>
</gene>
<dbReference type="Pfam" id="PF01285">
    <property type="entry name" value="TEA"/>
    <property type="match status" value="1"/>
</dbReference>
<evidence type="ECO:0000313" key="4">
    <source>
        <dbReference type="EMBL" id="KAJ7367456.1"/>
    </source>
</evidence>
<sequence length="384" mass="43327">MDWNECSNPPSTSVFSSYCATPSNSWPTRGQVTKEVLHSVLRIRKIRKTSREGETVWPLDLEAALLEGLEAYQPVDSRETRMLGRFPRRNRFISDYIFDKTGIRRSPKQVGSRLQQLRESCEGTQLLRLLSPFRKPLCSASSASVDNFLNSSISPLGDEPSSTTPSSRHTVICIDILPKGSTDRSHSPTPLPWSDAEDVIYASDHPRRLESINPTVAFTASRPVSAYSRFTVYSEDLLLHCETVPLLLLRDPIDQSSSFLYSTQLVPKGWDVIVDSPDPTRFVIFQEVLDNAKSSILFFAMYKFRYPRLPVVSPRPSYDNRLHGGITPYTRPDLLPDIPHPTYDNAAGSSRLFQPDQKSIIHRCTGQHSDMCAPLTFLISIMFT</sequence>
<dbReference type="Proteomes" id="UP001218218">
    <property type="component" value="Unassembled WGS sequence"/>
</dbReference>
<dbReference type="EMBL" id="JARIHO010000001">
    <property type="protein sequence ID" value="KAJ7367456.1"/>
    <property type="molecule type" value="Genomic_DNA"/>
</dbReference>
<dbReference type="AlphaFoldDB" id="A0AAD7AT00"/>
<accession>A0AAD7AT00</accession>
<evidence type="ECO:0000256" key="2">
    <source>
        <dbReference type="PROSITE-ProRule" id="PRU00505"/>
    </source>
</evidence>
<feature type="DNA-binding region" description="TEA" evidence="2">
    <location>
        <begin position="50"/>
        <end position="124"/>
    </location>
</feature>
<feature type="domain" description="TEA" evidence="3">
    <location>
        <begin position="50"/>
        <end position="124"/>
    </location>
</feature>
<dbReference type="Gene3D" id="6.10.20.40">
    <property type="entry name" value="TEA/ATTS domain"/>
    <property type="match status" value="1"/>
</dbReference>
<dbReference type="InterPro" id="IPR000818">
    <property type="entry name" value="TEA/ATTS_dom"/>
</dbReference>
<keyword evidence="5" id="KW-1185">Reference proteome</keyword>
<comment type="similarity">
    <text evidence="1">Belongs to the TEC1 family.</text>
</comment>
<evidence type="ECO:0000256" key="1">
    <source>
        <dbReference type="ARBA" id="ARBA00008421"/>
    </source>
</evidence>